<keyword evidence="3" id="KW-1185">Reference proteome</keyword>
<evidence type="ECO:0008006" key="4">
    <source>
        <dbReference type="Google" id="ProtNLM"/>
    </source>
</evidence>
<organism evidence="2 3">
    <name type="scientific">Marisediminitalea aggregata</name>
    <dbReference type="NCBI Taxonomy" id="634436"/>
    <lineage>
        <taxon>Bacteria</taxon>
        <taxon>Pseudomonadati</taxon>
        <taxon>Pseudomonadota</taxon>
        <taxon>Gammaproteobacteria</taxon>
        <taxon>Alteromonadales</taxon>
        <taxon>Alteromonadaceae</taxon>
        <taxon>Marisediminitalea</taxon>
    </lineage>
</organism>
<evidence type="ECO:0000313" key="2">
    <source>
        <dbReference type="EMBL" id="SHG21175.1"/>
    </source>
</evidence>
<protein>
    <recommendedName>
        <fullName evidence="4">Gluconate 2-dehydrogenase subunit 3</fullName>
    </recommendedName>
</protein>
<dbReference type="OrthoDB" id="6333862at2"/>
<proteinExistence type="predicted"/>
<dbReference type="Proteomes" id="UP000184520">
    <property type="component" value="Unassembled WGS sequence"/>
</dbReference>
<dbReference type="RefSeq" id="WP_073320682.1">
    <property type="nucleotide sequence ID" value="NZ_FQWD01000002.1"/>
</dbReference>
<keyword evidence="1" id="KW-0732">Signal</keyword>
<dbReference type="AlphaFoldDB" id="A0A1M5HYY4"/>
<evidence type="ECO:0000313" key="3">
    <source>
        <dbReference type="Proteomes" id="UP000184520"/>
    </source>
</evidence>
<gene>
    <name evidence="2" type="ORF">SAMN05216361_1692</name>
</gene>
<feature type="signal peptide" evidence="1">
    <location>
        <begin position="1"/>
        <end position="18"/>
    </location>
</feature>
<sequence>MYRYLLSCLLFISTLTIAQTDAPADQVVTVAGKSFLKSNFEQPAKKDEQDEENNQLRQDIFYFSQVNAFVLRTLVEDYAEHNQITPKPEHVEGFKQAYASAGLSEEKLASLANFNALRFATDKHMYEQLGGRVVFDQGHPKMPIEAYSKLLMTYKQSGRLVFHEQKYESLFWKSLERPDALEIPPQDVKYDSPWWMSVAR</sequence>
<evidence type="ECO:0000256" key="1">
    <source>
        <dbReference type="SAM" id="SignalP"/>
    </source>
</evidence>
<feature type="chain" id="PRO_5013132941" description="Gluconate 2-dehydrogenase subunit 3" evidence="1">
    <location>
        <begin position="19"/>
        <end position="200"/>
    </location>
</feature>
<name>A0A1M5HYY4_9ALTE</name>
<dbReference type="EMBL" id="FQWD01000002">
    <property type="protein sequence ID" value="SHG21175.1"/>
    <property type="molecule type" value="Genomic_DNA"/>
</dbReference>
<reference evidence="3" key="1">
    <citation type="submission" date="2016-11" db="EMBL/GenBank/DDBJ databases">
        <authorList>
            <person name="Varghese N."/>
            <person name="Submissions S."/>
        </authorList>
    </citation>
    <scope>NUCLEOTIDE SEQUENCE [LARGE SCALE GENOMIC DNA]</scope>
    <source>
        <strain evidence="3">CGMCC 1.8995</strain>
    </source>
</reference>
<accession>A0A1M5HYY4</accession>